<feature type="region of interest" description="Disordered" evidence="5">
    <location>
        <begin position="59"/>
        <end position="105"/>
    </location>
</feature>
<evidence type="ECO:0000256" key="4">
    <source>
        <dbReference type="ARBA" id="ARBA00022840"/>
    </source>
</evidence>
<dbReference type="InterPro" id="IPR003034">
    <property type="entry name" value="SAP_dom"/>
</dbReference>
<name>A0A167NM42_CALVF</name>
<gene>
    <name evidence="7" type="ORF">CALVIDRAFT_479394</name>
</gene>
<dbReference type="Proteomes" id="UP000076738">
    <property type="component" value="Unassembled WGS sequence"/>
</dbReference>
<dbReference type="SMART" id="SM00513">
    <property type="entry name" value="SAP"/>
    <property type="match status" value="1"/>
</dbReference>
<keyword evidence="3 7" id="KW-0418">Kinase</keyword>
<evidence type="ECO:0000256" key="2">
    <source>
        <dbReference type="ARBA" id="ARBA00022741"/>
    </source>
</evidence>
<dbReference type="SUPFAM" id="SSF56112">
    <property type="entry name" value="Protein kinase-like (PK-like)"/>
    <property type="match status" value="1"/>
</dbReference>
<dbReference type="Gene3D" id="1.10.510.10">
    <property type="entry name" value="Transferase(Phosphotransferase) domain 1"/>
    <property type="match status" value="1"/>
</dbReference>
<dbReference type="InterPro" id="IPR051681">
    <property type="entry name" value="Ser/Thr_Kinases-Pseudokinases"/>
</dbReference>
<organism evidence="7 8">
    <name type="scientific">Calocera viscosa (strain TUFC12733)</name>
    <dbReference type="NCBI Taxonomy" id="1330018"/>
    <lineage>
        <taxon>Eukaryota</taxon>
        <taxon>Fungi</taxon>
        <taxon>Dikarya</taxon>
        <taxon>Basidiomycota</taxon>
        <taxon>Agaricomycotina</taxon>
        <taxon>Dacrymycetes</taxon>
        <taxon>Dacrymycetales</taxon>
        <taxon>Dacrymycetaceae</taxon>
        <taxon>Calocera</taxon>
    </lineage>
</organism>
<dbReference type="PANTHER" id="PTHR44329">
    <property type="entry name" value="SERINE/THREONINE-PROTEIN KINASE TNNI3K-RELATED"/>
    <property type="match status" value="1"/>
</dbReference>
<feature type="compositionally biased region" description="Basic residues" evidence="5">
    <location>
        <begin position="85"/>
        <end position="94"/>
    </location>
</feature>
<dbReference type="InterPro" id="IPR000719">
    <property type="entry name" value="Prot_kinase_dom"/>
</dbReference>
<sequence length="439" mass="49527">MLTAFAEDADADYVDLADATVKSLTRMKRDDLVQLCEARELDTAGTKPQLAQALLEWRDTHEEPDSSIISSVDSDGSSGSTARPRTPKNRRNRKNGNGSRHVVTNGVPQTPILLRSEHIHVEQPATPPMSHGMTPLINVQNATPQATGHAEPELDLDLEELGLEEKEIPPDKLTKMEKIGSGGFKDVFVGKYRGRKVAIAEIRGQLSQMDIKELTLLRDFDHPNIVRFLGVSVPENTRDTPVVIVSELCANGDLYDYIRNVPPPPLKKVLTIMMDIANGLRYLHEHKPSVIHRDCKSSNILITTAVRAKIADFGLAKVKQSTRSMIRSVVGTVNWQAPELWHARPKYDYKVDVFSCAMVFWEMLQWYNPNKKYPWEGMNEHAIYEAVGTKRQRPSTSGLRKQWTPPLIDLVERMWLHDASERPTMAEVHAELHRILSEL</sequence>
<dbReference type="Pfam" id="PF02037">
    <property type="entry name" value="SAP"/>
    <property type="match status" value="1"/>
</dbReference>
<dbReference type="PANTHER" id="PTHR44329:SF288">
    <property type="entry name" value="MITOGEN-ACTIVATED PROTEIN KINASE KINASE KINASE 20"/>
    <property type="match status" value="1"/>
</dbReference>
<dbReference type="CDD" id="cd13999">
    <property type="entry name" value="STKc_MAP3K-like"/>
    <property type="match status" value="1"/>
</dbReference>
<feature type="compositionally biased region" description="Low complexity" evidence="5">
    <location>
        <begin position="66"/>
        <end position="84"/>
    </location>
</feature>
<dbReference type="GO" id="GO:0005524">
    <property type="term" value="F:ATP binding"/>
    <property type="evidence" value="ECO:0007669"/>
    <property type="project" value="UniProtKB-KW"/>
</dbReference>
<dbReference type="OrthoDB" id="4062651at2759"/>
<feature type="domain" description="Protein kinase" evidence="6">
    <location>
        <begin position="173"/>
        <end position="436"/>
    </location>
</feature>
<accession>A0A167NM42</accession>
<dbReference type="GO" id="GO:0004674">
    <property type="term" value="F:protein serine/threonine kinase activity"/>
    <property type="evidence" value="ECO:0007669"/>
    <property type="project" value="TreeGrafter"/>
</dbReference>
<dbReference type="PROSITE" id="PS50011">
    <property type="entry name" value="PROTEIN_KINASE_DOM"/>
    <property type="match status" value="1"/>
</dbReference>
<dbReference type="STRING" id="1330018.A0A167NM42"/>
<evidence type="ECO:0000256" key="1">
    <source>
        <dbReference type="ARBA" id="ARBA00022679"/>
    </source>
</evidence>
<proteinExistence type="predicted"/>
<dbReference type="EMBL" id="KV417278">
    <property type="protein sequence ID" value="KZO97860.1"/>
    <property type="molecule type" value="Genomic_DNA"/>
</dbReference>
<dbReference type="InterPro" id="IPR011009">
    <property type="entry name" value="Kinase-like_dom_sf"/>
</dbReference>
<dbReference type="Pfam" id="PF07714">
    <property type="entry name" value="PK_Tyr_Ser-Thr"/>
    <property type="match status" value="1"/>
</dbReference>
<keyword evidence="4" id="KW-0067">ATP-binding</keyword>
<protein>
    <submittedName>
        <fullName evidence="7">Kinase-like protein</fullName>
    </submittedName>
</protein>
<keyword evidence="8" id="KW-1185">Reference proteome</keyword>
<evidence type="ECO:0000256" key="5">
    <source>
        <dbReference type="SAM" id="MobiDB-lite"/>
    </source>
</evidence>
<keyword evidence="1" id="KW-0808">Transferase</keyword>
<evidence type="ECO:0000259" key="6">
    <source>
        <dbReference type="PROSITE" id="PS50011"/>
    </source>
</evidence>
<dbReference type="InterPro" id="IPR001245">
    <property type="entry name" value="Ser-Thr/Tyr_kinase_cat_dom"/>
</dbReference>
<reference evidence="7 8" key="1">
    <citation type="journal article" date="2016" name="Mol. Biol. Evol.">
        <title>Comparative Genomics of Early-Diverging Mushroom-Forming Fungi Provides Insights into the Origins of Lignocellulose Decay Capabilities.</title>
        <authorList>
            <person name="Nagy L.G."/>
            <person name="Riley R."/>
            <person name="Tritt A."/>
            <person name="Adam C."/>
            <person name="Daum C."/>
            <person name="Floudas D."/>
            <person name="Sun H."/>
            <person name="Yadav J.S."/>
            <person name="Pangilinan J."/>
            <person name="Larsson K.H."/>
            <person name="Matsuura K."/>
            <person name="Barry K."/>
            <person name="Labutti K."/>
            <person name="Kuo R."/>
            <person name="Ohm R.A."/>
            <person name="Bhattacharya S.S."/>
            <person name="Shirouzu T."/>
            <person name="Yoshinaga Y."/>
            <person name="Martin F.M."/>
            <person name="Grigoriev I.V."/>
            <person name="Hibbett D.S."/>
        </authorList>
    </citation>
    <scope>NUCLEOTIDE SEQUENCE [LARGE SCALE GENOMIC DNA]</scope>
    <source>
        <strain evidence="7 8">TUFC12733</strain>
    </source>
</reference>
<evidence type="ECO:0000313" key="7">
    <source>
        <dbReference type="EMBL" id="KZO97860.1"/>
    </source>
</evidence>
<evidence type="ECO:0000256" key="3">
    <source>
        <dbReference type="ARBA" id="ARBA00022777"/>
    </source>
</evidence>
<evidence type="ECO:0000313" key="8">
    <source>
        <dbReference type="Proteomes" id="UP000076738"/>
    </source>
</evidence>
<dbReference type="AlphaFoldDB" id="A0A167NM42"/>
<dbReference type="Gene3D" id="3.30.200.20">
    <property type="entry name" value="Phosphorylase Kinase, domain 1"/>
    <property type="match status" value="1"/>
</dbReference>
<keyword evidence="2" id="KW-0547">Nucleotide-binding</keyword>